<reference evidence="15 16" key="1">
    <citation type="submission" date="2018-10" db="EMBL/GenBank/DDBJ databases">
        <title>Improved assembly of the deer mouse Peromyscus maniculatus genome.</title>
        <authorList>
            <person name="Lassance J.-M."/>
            <person name="Hoekstra H.E."/>
        </authorList>
    </citation>
    <scope>NUCLEOTIDE SEQUENCE [LARGE SCALE GENOMIC DNA]</scope>
</reference>
<evidence type="ECO:0000256" key="13">
    <source>
        <dbReference type="RuleBase" id="RU364061"/>
    </source>
</evidence>
<reference evidence="15" key="2">
    <citation type="submission" date="2025-08" db="UniProtKB">
        <authorList>
            <consortium name="Ensembl"/>
        </authorList>
    </citation>
    <scope>IDENTIFICATION</scope>
</reference>
<evidence type="ECO:0000256" key="4">
    <source>
        <dbReference type="ARBA" id="ARBA00022475"/>
    </source>
</evidence>
<dbReference type="AlphaFoldDB" id="A0A8C8ULK6"/>
<dbReference type="GO" id="GO:0005886">
    <property type="term" value="C:plasma membrane"/>
    <property type="evidence" value="ECO:0007669"/>
    <property type="project" value="UniProtKB-SubCell"/>
</dbReference>
<dbReference type="GO" id="GO:0019236">
    <property type="term" value="P:response to pheromone"/>
    <property type="evidence" value="ECO:0007669"/>
    <property type="project" value="UniProtKB-KW"/>
</dbReference>
<dbReference type="PROSITE" id="PS50262">
    <property type="entry name" value="G_PROTEIN_RECEP_F1_2"/>
    <property type="match status" value="1"/>
</dbReference>
<dbReference type="GeneTree" id="ENSGT00960000186612"/>
<evidence type="ECO:0000256" key="2">
    <source>
        <dbReference type="ARBA" id="ARBA00004651"/>
    </source>
</evidence>
<feature type="transmembrane region" description="Helical" evidence="13">
    <location>
        <begin position="183"/>
        <end position="204"/>
    </location>
</feature>
<feature type="transmembrane region" description="Helical" evidence="13">
    <location>
        <begin position="318"/>
        <end position="339"/>
    </location>
</feature>
<dbReference type="InterPro" id="IPR004072">
    <property type="entry name" value="Vmron_rcpt_1"/>
</dbReference>
<dbReference type="InterPro" id="IPR017452">
    <property type="entry name" value="GPCR_Rhodpsn_7TM"/>
</dbReference>
<feature type="transmembrane region" description="Helical" evidence="13">
    <location>
        <begin position="242"/>
        <end position="260"/>
    </location>
</feature>
<feature type="transmembrane region" description="Helical" evidence="13">
    <location>
        <begin position="142"/>
        <end position="162"/>
    </location>
</feature>
<keyword evidence="9 13" id="KW-0472">Membrane</keyword>
<dbReference type="GO" id="GO:0007606">
    <property type="term" value="P:sensory perception of chemical stimulus"/>
    <property type="evidence" value="ECO:0007669"/>
    <property type="project" value="UniProtKB-ARBA"/>
</dbReference>
<dbReference type="SUPFAM" id="SSF81321">
    <property type="entry name" value="Family A G protein-coupled receptor-like"/>
    <property type="match status" value="1"/>
</dbReference>
<dbReference type="Ensembl" id="ENSPEMT00000040664.1">
    <property type="protein sequence ID" value="ENSPEMP00000033464.1"/>
    <property type="gene ID" value="ENSPEMG00000024447.1"/>
</dbReference>
<keyword evidence="4 13" id="KW-1003">Cell membrane</keyword>
<name>A0A8C8ULK6_PERMB</name>
<dbReference type="Proteomes" id="UP000694547">
    <property type="component" value="Chromosome 1"/>
</dbReference>
<dbReference type="Pfam" id="PF03402">
    <property type="entry name" value="V1R"/>
    <property type="match status" value="1"/>
</dbReference>
<keyword evidence="8 13" id="KW-0297">G-protein coupled receptor</keyword>
<evidence type="ECO:0000256" key="8">
    <source>
        <dbReference type="ARBA" id="ARBA00023040"/>
    </source>
</evidence>
<evidence type="ECO:0000256" key="12">
    <source>
        <dbReference type="ARBA" id="ARBA00023224"/>
    </source>
</evidence>
<comment type="subcellular location">
    <subcellularLocation>
        <location evidence="2 13">Cell membrane</location>
        <topology evidence="2 13">Multi-pass membrane protein</topology>
    </subcellularLocation>
</comment>
<keyword evidence="6 13" id="KW-0812">Transmembrane</keyword>
<evidence type="ECO:0000313" key="16">
    <source>
        <dbReference type="Proteomes" id="UP000694547"/>
    </source>
</evidence>
<evidence type="ECO:0000256" key="1">
    <source>
        <dbReference type="ARBA" id="ARBA00003878"/>
    </source>
</evidence>
<evidence type="ECO:0000259" key="14">
    <source>
        <dbReference type="PROSITE" id="PS50262"/>
    </source>
</evidence>
<evidence type="ECO:0000256" key="6">
    <source>
        <dbReference type="ARBA" id="ARBA00022692"/>
    </source>
</evidence>
<keyword evidence="7 13" id="KW-1133">Transmembrane helix</keyword>
<evidence type="ECO:0000256" key="11">
    <source>
        <dbReference type="ARBA" id="ARBA00023180"/>
    </source>
</evidence>
<keyword evidence="10 13" id="KW-0675">Receptor</keyword>
<keyword evidence="16" id="KW-1185">Reference proteome</keyword>
<feature type="domain" description="G-protein coupled receptors family 1 profile" evidence="14">
    <location>
        <begin position="75"/>
        <end position="338"/>
    </location>
</feature>
<keyword evidence="5 13" id="KW-0589">Pheromone response</keyword>
<dbReference type="PANTHER" id="PTHR24062">
    <property type="entry name" value="VOMERONASAL TYPE-1 RECEPTOR"/>
    <property type="match status" value="1"/>
</dbReference>
<accession>A0A8C8ULK6</accession>
<organism evidence="15 16">
    <name type="scientific">Peromyscus maniculatus bairdii</name>
    <name type="common">Prairie deer mouse</name>
    <dbReference type="NCBI Taxonomy" id="230844"/>
    <lineage>
        <taxon>Eukaryota</taxon>
        <taxon>Metazoa</taxon>
        <taxon>Chordata</taxon>
        <taxon>Craniata</taxon>
        <taxon>Vertebrata</taxon>
        <taxon>Euteleostomi</taxon>
        <taxon>Mammalia</taxon>
        <taxon>Eutheria</taxon>
        <taxon>Euarchontoglires</taxon>
        <taxon>Glires</taxon>
        <taxon>Rodentia</taxon>
        <taxon>Myomorpha</taxon>
        <taxon>Muroidea</taxon>
        <taxon>Cricetidae</taxon>
        <taxon>Neotominae</taxon>
        <taxon>Peromyscus</taxon>
    </lineage>
</organism>
<keyword evidence="11" id="KW-0325">Glycoprotein</keyword>
<feature type="transmembrane region" description="Helical" evidence="13">
    <location>
        <begin position="63"/>
        <end position="85"/>
    </location>
</feature>
<evidence type="ECO:0000256" key="7">
    <source>
        <dbReference type="ARBA" id="ARBA00022989"/>
    </source>
</evidence>
<feature type="transmembrane region" description="Helical" evidence="13">
    <location>
        <begin position="97"/>
        <end position="122"/>
    </location>
</feature>
<keyword evidence="12 13" id="KW-0807">Transducer</keyword>
<comment type="similarity">
    <text evidence="3 13">Belongs to the G-protein coupled receptor 1 family.</text>
</comment>
<evidence type="ECO:0000313" key="15">
    <source>
        <dbReference type="Ensembl" id="ENSPEMP00000033464.1"/>
    </source>
</evidence>
<evidence type="ECO:0000256" key="9">
    <source>
        <dbReference type="ARBA" id="ARBA00023136"/>
    </source>
</evidence>
<feature type="transmembrane region" description="Helical" evidence="13">
    <location>
        <begin position="288"/>
        <end position="312"/>
    </location>
</feature>
<dbReference type="GO" id="GO:0016503">
    <property type="term" value="F:pheromone receptor activity"/>
    <property type="evidence" value="ECO:0007669"/>
    <property type="project" value="InterPro"/>
</dbReference>
<comment type="function">
    <text evidence="1">Putative pheromone receptor.</text>
</comment>
<evidence type="ECO:0000256" key="5">
    <source>
        <dbReference type="ARBA" id="ARBA00022507"/>
    </source>
</evidence>
<dbReference type="Gene3D" id="1.20.1070.10">
    <property type="entry name" value="Rhodopsin 7-helix transmembrane proteins"/>
    <property type="match status" value="1"/>
</dbReference>
<proteinExistence type="inferred from homology"/>
<protein>
    <recommendedName>
        <fullName evidence="13">Vomeronasal type-1 receptor</fullName>
    </recommendedName>
</protein>
<reference evidence="15" key="3">
    <citation type="submission" date="2025-09" db="UniProtKB">
        <authorList>
            <consortium name="Ensembl"/>
        </authorList>
    </citation>
    <scope>IDENTIFICATION</scope>
</reference>
<sequence length="363" mass="41554">PLDVQIAVIVLQSSKGHFDLVIFVTLWITNTFHPFDQRNGFGQYLHKIIPNHKMDFWNLTIKIILLSQNTAGILGNFSLLYYYLVHYAESKLKPTDLIHMHLMAANTLIILSSGVPHTMAAFGLKQFVNYFGCRLILYIQRVGRSVSIGTTCLLSIFQAITISQKEFCCKDQKVKCAKYIECCIALLWVLYMLINVIFPVYQFIKRNSKNVTRKRDFGYCSTDGRDEISDSLYSALVVCPEIFFSFLMAWSSGYMIVILYRHKQRVQHIHSSCSSSRIGFESRATQSILALVSTFLAFYTLSSILQGCVALLYNHSWWLVNINSLVSLGFPCFAPFVLINRYSMGPRLSLLCLICKKFHNFSK</sequence>
<dbReference type="FunFam" id="1.20.1070.10:FF:000033">
    <property type="entry name" value="Vomeronasal type-1 receptor"/>
    <property type="match status" value="1"/>
</dbReference>
<evidence type="ECO:0000256" key="3">
    <source>
        <dbReference type="ARBA" id="ARBA00010663"/>
    </source>
</evidence>
<evidence type="ECO:0000256" key="10">
    <source>
        <dbReference type="ARBA" id="ARBA00023170"/>
    </source>
</evidence>